<dbReference type="AlphaFoldDB" id="A0A917M1U0"/>
<sequence length="456" mass="48987">MPIHPIDVILHKRDGLALTDAEIQSFIRDLVDRTPEKQLVTDAQIASLLMAIFQRGLDTRELATLTTAMRFSGEVFDATPLHTFTIDKHSTGGVGDKTSLLIAPILAAAGLSKPTPAGAPGICVPMISGRSLGHTGGTLDKLETIPGFDTQLNLQQLAAVLKECGAALIGQTPRIVPADRILYALRDHTGTVESPFLICASIMSKKLAESLNALVLDVKVGSGAFMPTYEKSKFLAELMVRTGEASGTRTAALLTSMDEPLGRFSGNWVEVWECVDIMQGKRHPMSADLIELSNILSGWMLHLAGRAATPEAGAKLSDEILTSGEAYKAWLKIIAAQHGDTAIFKDPAAFHKPTATRTLTASKDGYLSSMDCKQVGWAVQRLGAGRAKPGDPVSAHAGIEMHAKLGDKLEKGQPLVTLFAEDESLLNEPEHMLQQTLQISTTPPKPQPLIREIITQ</sequence>
<comment type="catalytic activity">
    <reaction evidence="6">
        <text>thymidine + phosphate = 2-deoxy-alpha-D-ribose 1-phosphate + thymine</text>
        <dbReference type="Rhea" id="RHEA:16037"/>
        <dbReference type="ChEBI" id="CHEBI:17748"/>
        <dbReference type="ChEBI" id="CHEBI:17821"/>
        <dbReference type="ChEBI" id="CHEBI:43474"/>
        <dbReference type="ChEBI" id="CHEBI:57259"/>
        <dbReference type="EC" id="2.4.2.4"/>
    </reaction>
</comment>
<dbReference type="GO" id="GO:0004645">
    <property type="term" value="F:1,4-alpha-oligoglucan phosphorylase activity"/>
    <property type="evidence" value="ECO:0007669"/>
    <property type="project" value="InterPro"/>
</dbReference>
<dbReference type="SMART" id="SM00941">
    <property type="entry name" value="PYNP_C"/>
    <property type="match status" value="1"/>
</dbReference>
<comment type="similarity">
    <text evidence="1">Belongs to the thymidine/pyrimidine-nucleoside phosphorylase family.</text>
</comment>
<reference evidence="8" key="2">
    <citation type="submission" date="2020-09" db="EMBL/GenBank/DDBJ databases">
        <authorList>
            <person name="Sun Q."/>
            <person name="Zhou Y."/>
        </authorList>
    </citation>
    <scope>NUCLEOTIDE SEQUENCE</scope>
    <source>
        <strain evidence="8">CGMCC 1.12997</strain>
    </source>
</reference>
<dbReference type="GO" id="GO:0006206">
    <property type="term" value="P:pyrimidine nucleobase metabolic process"/>
    <property type="evidence" value="ECO:0007669"/>
    <property type="project" value="InterPro"/>
</dbReference>
<evidence type="ECO:0000256" key="2">
    <source>
        <dbReference type="ARBA" id="ARBA00011738"/>
    </source>
</evidence>
<dbReference type="Gene3D" id="3.40.1030.10">
    <property type="entry name" value="Nucleoside phosphorylase/phosphoribosyltransferase catalytic domain"/>
    <property type="match status" value="1"/>
</dbReference>
<dbReference type="FunFam" id="3.40.1030.10:FF:000003">
    <property type="entry name" value="Pyrimidine-nucleoside phosphorylase"/>
    <property type="match status" value="1"/>
</dbReference>
<keyword evidence="9" id="KW-1185">Reference proteome</keyword>
<organism evidence="8 9">
    <name type="scientific">Edaphobacter dinghuensis</name>
    <dbReference type="NCBI Taxonomy" id="1560005"/>
    <lineage>
        <taxon>Bacteria</taxon>
        <taxon>Pseudomonadati</taxon>
        <taxon>Acidobacteriota</taxon>
        <taxon>Terriglobia</taxon>
        <taxon>Terriglobales</taxon>
        <taxon>Acidobacteriaceae</taxon>
        <taxon>Edaphobacter</taxon>
    </lineage>
</organism>
<evidence type="ECO:0000256" key="6">
    <source>
        <dbReference type="ARBA" id="ARBA00048550"/>
    </source>
</evidence>
<comment type="caution">
    <text evidence="8">The sequence shown here is derived from an EMBL/GenBank/DDBJ whole genome shotgun (WGS) entry which is preliminary data.</text>
</comment>
<evidence type="ECO:0000259" key="7">
    <source>
        <dbReference type="SMART" id="SM00941"/>
    </source>
</evidence>
<keyword evidence="4" id="KW-0328">Glycosyltransferase</keyword>
<comment type="subunit">
    <text evidence="2">Homodimer.</text>
</comment>
<dbReference type="Pfam" id="PF07831">
    <property type="entry name" value="PYNP_C"/>
    <property type="match status" value="1"/>
</dbReference>
<dbReference type="InterPro" id="IPR036566">
    <property type="entry name" value="PYNP-like_C_sf"/>
</dbReference>
<evidence type="ECO:0000256" key="5">
    <source>
        <dbReference type="ARBA" id="ARBA00022679"/>
    </source>
</evidence>
<dbReference type="Gene3D" id="3.90.1170.30">
    <property type="entry name" value="Pyrimidine nucleoside phosphorylase-like, C-terminal domain"/>
    <property type="match status" value="1"/>
</dbReference>
<dbReference type="InterPro" id="IPR000312">
    <property type="entry name" value="Glycosyl_Trfase_fam3"/>
</dbReference>
<dbReference type="RefSeq" id="WP_188553310.1">
    <property type="nucleotide sequence ID" value="NZ_BMGT01000002.1"/>
</dbReference>
<dbReference type="GO" id="GO:0009032">
    <property type="term" value="F:thymidine phosphorylase activity"/>
    <property type="evidence" value="ECO:0007669"/>
    <property type="project" value="UniProtKB-EC"/>
</dbReference>
<dbReference type="Pfam" id="PF02885">
    <property type="entry name" value="Glycos_trans_3N"/>
    <property type="match status" value="1"/>
</dbReference>
<protein>
    <recommendedName>
        <fullName evidence="3">thymidine phosphorylase</fullName>
        <ecNumber evidence="3">2.4.2.4</ecNumber>
    </recommendedName>
</protein>
<name>A0A917M1U0_9BACT</name>
<dbReference type="EMBL" id="BMGT01000002">
    <property type="protein sequence ID" value="GGG71391.1"/>
    <property type="molecule type" value="Genomic_DNA"/>
</dbReference>
<dbReference type="InterPro" id="IPR036320">
    <property type="entry name" value="Glycosyl_Trfase_fam3_N_dom_sf"/>
</dbReference>
<dbReference type="SUPFAM" id="SSF47648">
    <property type="entry name" value="Nucleoside phosphorylase/phosphoribosyltransferase N-terminal domain"/>
    <property type="match status" value="1"/>
</dbReference>
<proteinExistence type="inferred from homology"/>
<accession>A0A917M1U0</accession>
<gene>
    <name evidence="8" type="ORF">GCM10011585_12050</name>
</gene>
<dbReference type="NCBIfam" id="NF004490">
    <property type="entry name" value="PRK05820.1"/>
    <property type="match status" value="1"/>
</dbReference>
<dbReference type="Proteomes" id="UP000647241">
    <property type="component" value="Unassembled WGS sequence"/>
</dbReference>
<feature type="domain" description="Pyrimidine nucleoside phosphorylase C-terminal" evidence="7">
    <location>
        <begin position="366"/>
        <end position="440"/>
    </location>
</feature>
<dbReference type="NCBIfam" id="TIGR02644">
    <property type="entry name" value="Y_phosphoryl"/>
    <property type="match status" value="1"/>
</dbReference>
<dbReference type="GO" id="GO:0005829">
    <property type="term" value="C:cytosol"/>
    <property type="evidence" value="ECO:0007669"/>
    <property type="project" value="TreeGrafter"/>
</dbReference>
<reference evidence="8" key="1">
    <citation type="journal article" date="2014" name="Int. J. Syst. Evol. Microbiol.">
        <title>Complete genome sequence of Corynebacterium casei LMG S-19264T (=DSM 44701T), isolated from a smear-ripened cheese.</title>
        <authorList>
            <consortium name="US DOE Joint Genome Institute (JGI-PGF)"/>
            <person name="Walter F."/>
            <person name="Albersmeier A."/>
            <person name="Kalinowski J."/>
            <person name="Ruckert C."/>
        </authorList>
    </citation>
    <scope>NUCLEOTIDE SEQUENCE</scope>
    <source>
        <strain evidence="8">CGMCC 1.12997</strain>
    </source>
</reference>
<dbReference type="InterPro" id="IPR017459">
    <property type="entry name" value="Glycosyl_Trfase_fam3_N_dom"/>
</dbReference>
<dbReference type="Gene3D" id="1.20.970.10">
    <property type="entry name" value="Transferase, Pyrimidine Nucleoside Phosphorylase, Chain C"/>
    <property type="match status" value="1"/>
</dbReference>
<dbReference type="EC" id="2.4.2.4" evidence="3"/>
<dbReference type="SUPFAM" id="SSF54680">
    <property type="entry name" value="Pyrimidine nucleoside phosphorylase C-terminal domain"/>
    <property type="match status" value="1"/>
</dbReference>
<dbReference type="InterPro" id="IPR000053">
    <property type="entry name" value="Thymidine/pyrmidine_PPase"/>
</dbReference>
<keyword evidence="5" id="KW-0808">Transferase</keyword>
<dbReference type="InterPro" id="IPR018090">
    <property type="entry name" value="Pyrmidine_PPas_bac/euk"/>
</dbReference>
<dbReference type="PANTHER" id="PTHR10515">
    <property type="entry name" value="THYMIDINE PHOSPHORYLASE"/>
    <property type="match status" value="1"/>
</dbReference>
<evidence type="ECO:0000256" key="4">
    <source>
        <dbReference type="ARBA" id="ARBA00022676"/>
    </source>
</evidence>
<dbReference type="PANTHER" id="PTHR10515:SF0">
    <property type="entry name" value="THYMIDINE PHOSPHORYLASE"/>
    <property type="match status" value="1"/>
</dbReference>
<evidence type="ECO:0000313" key="8">
    <source>
        <dbReference type="EMBL" id="GGG71391.1"/>
    </source>
</evidence>
<evidence type="ECO:0000256" key="1">
    <source>
        <dbReference type="ARBA" id="ARBA00006915"/>
    </source>
</evidence>
<dbReference type="Pfam" id="PF00591">
    <property type="entry name" value="Glycos_transf_3"/>
    <property type="match status" value="1"/>
</dbReference>
<dbReference type="InterPro" id="IPR035902">
    <property type="entry name" value="Nuc_phospho_transferase"/>
</dbReference>
<evidence type="ECO:0000256" key="3">
    <source>
        <dbReference type="ARBA" id="ARBA00011892"/>
    </source>
</evidence>
<dbReference type="PIRSF" id="PIRSF000478">
    <property type="entry name" value="TP_PyNP"/>
    <property type="match status" value="1"/>
</dbReference>
<dbReference type="SUPFAM" id="SSF52418">
    <property type="entry name" value="Nucleoside phosphorylase/phosphoribosyltransferase catalytic domain"/>
    <property type="match status" value="1"/>
</dbReference>
<evidence type="ECO:0000313" key="9">
    <source>
        <dbReference type="Proteomes" id="UP000647241"/>
    </source>
</evidence>
<dbReference type="InterPro" id="IPR013102">
    <property type="entry name" value="PYNP_C"/>
</dbReference>
<dbReference type="GO" id="GO:0006213">
    <property type="term" value="P:pyrimidine nucleoside metabolic process"/>
    <property type="evidence" value="ECO:0007669"/>
    <property type="project" value="InterPro"/>
</dbReference>